<proteinExistence type="predicted"/>
<protein>
    <submittedName>
        <fullName evidence="1">Uncharacterized protein</fullName>
    </submittedName>
</protein>
<dbReference type="EMBL" id="JAGPNK010000001">
    <property type="protein sequence ID" value="KAH7327743.1"/>
    <property type="molecule type" value="Genomic_DNA"/>
</dbReference>
<name>A0A8K0SZY6_9HYPO</name>
<keyword evidence="2" id="KW-1185">Reference proteome</keyword>
<evidence type="ECO:0000313" key="2">
    <source>
        <dbReference type="Proteomes" id="UP000813444"/>
    </source>
</evidence>
<evidence type="ECO:0000313" key="1">
    <source>
        <dbReference type="EMBL" id="KAH7327743.1"/>
    </source>
</evidence>
<comment type="caution">
    <text evidence="1">The sequence shown here is derived from an EMBL/GenBank/DDBJ whole genome shotgun (WGS) entry which is preliminary data.</text>
</comment>
<dbReference type="Proteomes" id="UP000813444">
    <property type="component" value="Unassembled WGS sequence"/>
</dbReference>
<dbReference type="AlphaFoldDB" id="A0A8K0SZY6"/>
<accession>A0A8K0SZY6</accession>
<dbReference type="OrthoDB" id="4857897at2759"/>
<organism evidence="1 2">
    <name type="scientific">Stachybotrys elegans</name>
    <dbReference type="NCBI Taxonomy" id="80388"/>
    <lineage>
        <taxon>Eukaryota</taxon>
        <taxon>Fungi</taxon>
        <taxon>Dikarya</taxon>
        <taxon>Ascomycota</taxon>
        <taxon>Pezizomycotina</taxon>
        <taxon>Sordariomycetes</taxon>
        <taxon>Hypocreomycetidae</taxon>
        <taxon>Hypocreales</taxon>
        <taxon>Stachybotryaceae</taxon>
        <taxon>Stachybotrys</taxon>
    </lineage>
</organism>
<gene>
    <name evidence="1" type="ORF">B0I35DRAFT_403210</name>
</gene>
<sequence>MNYEVRSLRNVRELLQWEYEVNPDWCPEFPTLLPPLDPCTSVRSSAWEYATNMDMFSCPFGGSLESKIRIMQVFHWTWLVRAVIPDPSKGFAGWERCHIRGMLSWYKLVFRLHEEHQDWRMLLLSSPWYFCREFDRICTWGDEEDFVDLWLHVANRRPLRYMPGGRVCMPIEQDKYVEELDPARDVVKAVLGS</sequence>
<reference evidence="1" key="1">
    <citation type="journal article" date="2021" name="Nat. Commun.">
        <title>Genetic determinants of endophytism in the Arabidopsis root mycobiome.</title>
        <authorList>
            <person name="Mesny F."/>
            <person name="Miyauchi S."/>
            <person name="Thiergart T."/>
            <person name="Pickel B."/>
            <person name="Atanasova L."/>
            <person name="Karlsson M."/>
            <person name="Huettel B."/>
            <person name="Barry K.W."/>
            <person name="Haridas S."/>
            <person name="Chen C."/>
            <person name="Bauer D."/>
            <person name="Andreopoulos W."/>
            <person name="Pangilinan J."/>
            <person name="LaButti K."/>
            <person name="Riley R."/>
            <person name="Lipzen A."/>
            <person name="Clum A."/>
            <person name="Drula E."/>
            <person name="Henrissat B."/>
            <person name="Kohler A."/>
            <person name="Grigoriev I.V."/>
            <person name="Martin F.M."/>
            <person name="Hacquard S."/>
        </authorList>
    </citation>
    <scope>NUCLEOTIDE SEQUENCE</scope>
    <source>
        <strain evidence="1">MPI-CAGE-CH-0235</strain>
    </source>
</reference>